<organism evidence="13 14">
    <name type="scientific">Mangrovimonas yunxiaonensis</name>
    <dbReference type="NCBI Taxonomy" id="1197477"/>
    <lineage>
        <taxon>Bacteria</taxon>
        <taxon>Pseudomonadati</taxon>
        <taxon>Bacteroidota</taxon>
        <taxon>Flavobacteriia</taxon>
        <taxon>Flavobacteriales</taxon>
        <taxon>Flavobacteriaceae</taxon>
        <taxon>Mangrovimonas</taxon>
    </lineage>
</organism>
<keyword evidence="7 8" id="KW-0998">Cell outer membrane</keyword>
<dbReference type="InterPro" id="IPR008969">
    <property type="entry name" value="CarboxyPept-like_regulatory"/>
</dbReference>
<dbReference type="Proteomes" id="UP000028521">
    <property type="component" value="Unassembled WGS sequence"/>
</dbReference>
<dbReference type="Pfam" id="PF13715">
    <property type="entry name" value="CarbopepD_reg_2"/>
    <property type="match status" value="1"/>
</dbReference>
<dbReference type="Pfam" id="PF07715">
    <property type="entry name" value="Plug"/>
    <property type="match status" value="1"/>
</dbReference>
<dbReference type="InterPro" id="IPR037066">
    <property type="entry name" value="Plug_dom_sf"/>
</dbReference>
<dbReference type="eggNOG" id="COG1629">
    <property type="taxonomic scope" value="Bacteria"/>
</dbReference>
<comment type="similarity">
    <text evidence="8 9">Belongs to the TonB-dependent receptor family.</text>
</comment>
<keyword evidence="5 9" id="KW-0798">TonB box</keyword>
<dbReference type="Pfam" id="PF00593">
    <property type="entry name" value="TonB_dep_Rec_b-barrel"/>
    <property type="match status" value="1"/>
</dbReference>
<dbReference type="Gene3D" id="2.60.40.1120">
    <property type="entry name" value="Carboxypeptidase-like, regulatory domain"/>
    <property type="match status" value="1"/>
</dbReference>
<feature type="chain" id="PRO_5001782753" evidence="10">
    <location>
        <begin position="23"/>
        <end position="1058"/>
    </location>
</feature>
<evidence type="ECO:0000259" key="11">
    <source>
        <dbReference type="Pfam" id="PF00593"/>
    </source>
</evidence>
<dbReference type="NCBIfam" id="TIGR04056">
    <property type="entry name" value="OMP_RagA_SusC"/>
    <property type="match status" value="1"/>
</dbReference>
<comment type="subcellular location">
    <subcellularLocation>
        <location evidence="1 8">Cell outer membrane</location>
        <topology evidence="1 8">Multi-pass membrane protein</topology>
    </subcellularLocation>
</comment>
<evidence type="ECO:0000256" key="1">
    <source>
        <dbReference type="ARBA" id="ARBA00004571"/>
    </source>
</evidence>
<gene>
    <name evidence="13" type="ORF">IA57_08235</name>
</gene>
<keyword evidence="10" id="KW-0732">Signal</keyword>
<evidence type="ECO:0000256" key="6">
    <source>
        <dbReference type="ARBA" id="ARBA00023136"/>
    </source>
</evidence>
<sequence>MKTKFSGILTLFLAFVVQLSLAQEKTISGTVSDENGLPLPGVNVIVKGTSSGTQTDFDGNYSISANTGDVLAYSFVGYTTKEMTVGASNNISFSMEPDVQAIDEVVITALGIKKEEKAIGYASQQLKSEAIADVPTTNVVNSLSGKVAGVNITQSSGDIGSSSRITIRGVSTIYGNSQPLIVVDGIVMDNNTYGNANSGTDIPNGLADINPQDIESVNVLKGGAATALYGMRGTNGVVVITTKAGTKKQALGVEINSTISFSNPYIFPDYQNSYGQGHSTSYFEYVDGFGYDLGANGGDGGTDESWGPALDAGFDFIQYTSFIDNPNNPQAKPWVSNPDSVIKDFYETGITTDNTVSLSGGTDKATYRASFGLTDAKGVIYNTDLKKYNISGSVNYDLSDKWSVGFSARYIKSTSDNRNAVGYGDPDNQIGQLVWGARQVDWGALRDWKNLPLVDTGNGIMTPINWNLRYNNNPFWALDNNLHPWERNRWLGTANIGYQITDNLSINAQTGIDYFNNFSETKRMFGTVDNRNGYYSYVERNRYEVNTQVLLSYNNKFGGNDQFGLSLSGGGNAMVNKYRGYSAVAQQLVIDGLFNISNSSDAPLLGQSHSQSKINSLFGTGELSYNDYLYLNFTARNDWASVLPSGKTSIFYPSVSLSALVHDMLDLNSEALTFLKLRGSWAETGSTGPLGAYDVNPTYALSAFPLNGSSPTAIYPNTLWNQDIKPQRETAMEFGVDARFLSNRLRLDFTYYDKENNDVIMPLEVSAASGYTNVWKNAATITNKGIELVVGADIIKNQGNGLNLGVDINFGKNDNEVSNIEGSGVLNLTNGSLWNVDSQARNGEPIGVLYGPSFERGPNGQILYENGLPVAGDYKILGNSQPDWTGGLGINASFKGFNFRTLFDVKMGGEVYSQTNTWGNLAGVLEETLVGRETGVVGVGVMSDGNGGYVQNNVVVDAQSYYSTAYSQNIAESSVYDASFVKWRELSLSYSLPSKMLQNTGVQSISLGVNVRNLAILYKEAPHIDPETAFGTDVGQQGLEYAQTPSTRTIGVNLNVKF</sequence>
<dbReference type="SUPFAM" id="SSF56935">
    <property type="entry name" value="Porins"/>
    <property type="match status" value="1"/>
</dbReference>
<dbReference type="OrthoDB" id="9768177at2"/>
<dbReference type="NCBIfam" id="TIGR04057">
    <property type="entry name" value="SusC_RagA_signa"/>
    <property type="match status" value="1"/>
</dbReference>
<evidence type="ECO:0000256" key="8">
    <source>
        <dbReference type="PROSITE-ProRule" id="PRU01360"/>
    </source>
</evidence>
<evidence type="ECO:0000256" key="10">
    <source>
        <dbReference type="SAM" id="SignalP"/>
    </source>
</evidence>
<protein>
    <submittedName>
        <fullName evidence="13">TonB-dependent receptor</fullName>
    </submittedName>
</protein>
<evidence type="ECO:0000313" key="14">
    <source>
        <dbReference type="Proteomes" id="UP000028521"/>
    </source>
</evidence>
<dbReference type="InterPro" id="IPR012910">
    <property type="entry name" value="Plug_dom"/>
</dbReference>
<evidence type="ECO:0000259" key="12">
    <source>
        <dbReference type="Pfam" id="PF07715"/>
    </source>
</evidence>
<dbReference type="InterPro" id="IPR039426">
    <property type="entry name" value="TonB-dep_rcpt-like"/>
</dbReference>
<evidence type="ECO:0000256" key="9">
    <source>
        <dbReference type="RuleBase" id="RU003357"/>
    </source>
</evidence>
<feature type="domain" description="TonB-dependent receptor plug" evidence="12">
    <location>
        <begin position="120"/>
        <end position="237"/>
    </location>
</feature>
<dbReference type="AlphaFoldDB" id="A0A084TIC4"/>
<evidence type="ECO:0000256" key="2">
    <source>
        <dbReference type="ARBA" id="ARBA00022448"/>
    </source>
</evidence>
<name>A0A084TIC4_9FLAO</name>
<dbReference type="Gene3D" id="2.40.170.20">
    <property type="entry name" value="TonB-dependent receptor, beta-barrel domain"/>
    <property type="match status" value="1"/>
</dbReference>
<feature type="signal peptide" evidence="10">
    <location>
        <begin position="1"/>
        <end position="22"/>
    </location>
</feature>
<evidence type="ECO:0000256" key="4">
    <source>
        <dbReference type="ARBA" id="ARBA00022692"/>
    </source>
</evidence>
<dbReference type="PROSITE" id="PS52016">
    <property type="entry name" value="TONB_DEPENDENT_REC_3"/>
    <property type="match status" value="1"/>
</dbReference>
<dbReference type="InterPro" id="IPR036942">
    <property type="entry name" value="Beta-barrel_TonB_sf"/>
</dbReference>
<dbReference type="InterPro" id="IPR023997">
    <property type="entry name" value="TonB-dep_OMP_SusC/RagA_CS"/>
</dbReference>
<comment type="caution">
    <text evidence="13">The sequence shown here is derived from an EMBL/GenBank/DDBJ whole genome shotgun (WGS) entry which is preliminary data.</text>
</comment>
<dbReference type="InterPro" id="IPR000531">
    <property type="entry name" value="Beta-barrel_TonB"/>
</dbReference>
<reference evidence="13 14" key="1">
    <citation type="journal article" date="2014" name="Genome Announc.">
        <title>Draft Genome Sequence of the Algicidal Bacterium Mangrovimonas yunxiaonensis Strain LY01.</title>
        <authorList>
            <person name="Li Y."/>
            <person name="Zhu H."/>
            <person name="Li C."/>
            <person name="Zhang H."/>
            <person name="Chen Z."/>
            <person name="Zheng W."/>
            <person name="Xu H."/>
            <person name="Zheng T."/>
        </authorList>
    </citation>
    <scope>NUCLEOTIDE SEQUENCE [LARGE SCALE GENOMIC DNA]</scope>
    <source>
        <strain evidence="13 14">LY01</strain>
    </source>
</reference>
<keyword evidence="3 8" id="KW-1134">Transmembrane beta strand</keyword>
<dbReference type="EMBL" id="JPFK01000007">
    <property type="protein sequence ID" value="KFB00460.1"/>
    <property type="molecule type" value="Genomic_DNA"/>
</dbReference>
<evidence type="ECO:0000256" key="7">
    <source>
        <dbReference type="ARBA" id="ARBA00023237"/>
    </source>
</evidence>
<keyword evidence="4 8" id="KW-0812">Transmembrane</keyword>
<keyword evidence="6 8" id="KW-0472">Membrane</keyword>
<reference evidence="14" key="2">
    <citation type="submission" date="2014-07" db="EMBL/GenBank/DDBJ databases">
        <title>Genome sequence of Mangrovimonas yunxiaonensis.</title>
        <authorList>
            <person name="Li Y."/>
            <person name="Zheng T."/>
        </authorList>
    </citation>
    <scope>NUCLEOTIDE SEQUENCE [LARGE SCALE GENOMIC DNA]</scope>
    <source>
        <strain evidence="14">LY01</strain>
    </source>
</reference>
<evidence type="ECO:0000256" key="3">
    <source>
        <dbReference type="ARBA" id="ARBA00022452"/>
    </source>
</evidence>
<feature type="domain" description="TonB-dependent receptor-like beta-barrel" evidence="11">
    <location>
        <begin position="459"/>
        <end position="1014"/>
    </location>
</feature>
<evidence type="ECO:0000256" key="5">
    <source>
        <dbReference type="ARBA" id="ARBA00023077"/>
    </source>
</evidence>
<accession>A0A084TIC4</accession>
<dbReference type="STRING" id="1197477.IA57_08235"/>
<dbReference type="InterPro" id="IPR023996">
    <property type="entry name" value="TonB-dep_OMP_SusC/RagA"/>
</dbReference>
<dbReference type="SUPFAM" id="SSF49464">
    <property type="entry name" value="Carboxypeptidase regulatory domain-like"/>
    <property type="match status" value="1"/>
</dbReference>
<dbReference type="Gene3D" id="2.170.130.10">
    <property type="entry name" value="TonB-dependent receptor, plug domain"/>
    <property type="match status" value="1"/>
</dbReference>
<keyword evidence="14" id="KW-1185">Reference proteome</keyword>
<keyword evidence="13" id="KW-0675">Receptor</keyword>
<dbReference type="GO" id="GO:0009279">
    <property type="term" value="C:cell outer membrane"/>
    <property type="evidence" value="ECO:0007669"/>
    <property type="project" value="UniProtKB-SubCell"/>
</dbReference>
<proteinExistence type="inferred from homology"/>
<dbReference type="RefSeq" id="WP_036121754.1">
    <property type="nucleotide sequence ID" value="NZ_BMET01000001.1"/>
</dbReference>
<evidence type="ECO:0000313" key="13">
    <source>
        <dbReference type="EMBL" id="KFB00460.1"/>
    </source>
</evidence>
<keyword evidence="2 8" id="KW-0813">Transport</keyword>